<accession>A0A9X2SMQ6</accession>
<dbReference type="PANTHER" id="PTHR33164:SF43">
    <property type="entry name" value="HTH-TYPE TRANSCRIPTIONAL REPRESSOR YETL"/>
    <property type="match status" value="1"/>
</dbReference>
<dbReference type="InterPro" id="IPR036390">
    <property type="entry name" value="WH_DNA-bd_sf"/>
</dbReference>
<name>A0A9X2SMQ6_9PSEU</name>
<protein>
    <submittedName>
        <fullName evidence="2">MarR family winged helix-turn-helix transcriptional regulator</fullName>
    </submittedName>
</protein>
<comment type="caution">
    <text evidence="2">The sequence shown here is derived from an EMBL/GenBank/DDBJ whole genome shotgun (WGS) entry which is preliminary data.</text>
</comment>
<organism evidence="2 3">
    <name type="scientific">Amycolatopsis iheyensis</name>
    <dbReference type="NCBI Taxonomy" id="2945988"/>
    <lineage>
        <taxon>Bacteria</taxon>
        <taxon>Bacillati</taxon>
        <taxon>Actinomycetota</taxon>
        <taxon>Actinomycetes</taxon>
        <taxon>Pseudonocardiales</taxon>
        <taxon>Pseudonocardiaceae</taxon>
        <taxon>Amycolatopsis</taxon>
    </lineage>
</organism>
<evidence type="ECO:0000313" key="2">
    <source>
        <dbReference type="EMBL" id="MCR6487869.1"/>
    </source>
</evidence>
<dbReference type="PANTHER" id="PTHR33164">
    <property type="entry name" value="TRANSCRIPTIONAL REGULATOR, MARR FAMILY"/>
    <property type="match status" value="1"/>
</dbReference>
<dbReference type="AlphaFoldDB" id="A0A9X2SMQ6"/>
<evidence type="ECO:0000313" key="3">
    <source>
        <dbReference type="Proteomes" id="UP001144096"/>
    </source>
</evidence>
<dbReference type="SUPFAM" id="SSF46785">
    <property type="entry name" value="Winged helix' DNA-binding domain"/>
    <property type="match status" value="1"/>
</dbReference>
<sequence length="152" mass="16428">MTTTGNQPPTAAEVDELVQAADAVFFAMRKARSAGADRDGGLSLPQVTLLEPLAAEPKLPVGRLAAAADVTIPTATRMLQQLEAAGVVVRRRSPEDERKVLVTLTPDGGERLTRLLDRRRERQAEAFGVFSPAERRQLVTLLHKLVPVITLG</sequence>
<keyword evidence="3" id="KW-1185">Reference proteome</keyword>
<dbReference type="SMART" id="SM00347">
    <property type="entry name" value="HTH_MARR"/>
    <property type="match status" value="1"/>
</dbReference>
<proteinExistence type="predicted"/>
<dbReference type="Proteomes" id="UP001144096">
    <property type="component" value="Unassembled WGS sequence"/>
</dbReference>
<gene>
    <name evidence="2" type="ORF">M8542_34090</name>
</gene>
<dbReference type="Gene3D" id="1.10.10.10">
    <property type="entry name" value="Winged helix-like DNA-binding domain superfamily/Winged helix DNA-binding domain"/>
    <property type="match status" value="1"/>
</dbReference>
<dbReference type="InterPro" id="IPR000835">
    <property type="entry name" value="HTH_MarR-typ"/>
</dbReference>
<dbReference type="GO" id="GO:0006950">
    <property type="term" value="P:response to stress"/>
    <property type="evidence" value="ECO:0007669"/>
    <property type="project" value="TreeGrafter"/>
</dbReference>
<feature type="domain" description="HTH marR-type" evidence="1">
    <location>
        <begin position="14"/>
        <end position="147"/>
    </location>
</feature>
<dbReference type="GO" id="GO:0003700">
    <property type="term" value="F:DNA-binding transcription factor activity"/>
    <property type="evidence" value="ECO:0007669"/>
    <property type="project" value="InterPro"/>
</dbReference>
<dbReference type="InterPro" id="IPR036388">
    <property type="entry name" value="WH-like_DNA-bd_sf"/>
</dbReference>
<evidence type="ECO:0000259" key="1">
    <source>
        <dbReference type="PROSITE" id="PS50995"/>
    </source>
</evidence>
<dbReference type="RefSeq" id="WP_257924434.1">
    <property type="nucleotide sequence ID" value="NZ_JAMXQV010000021.1"/>
</dbReference>
<dbReference type="PROSITE" id="PS50995">
    <property type="entry name" value="HTH_MARR_2"/>
    <property type="match status" value="1"/>
</dbReference>
<dbReference type="Pfam" id="PF01047">
    <property type="entry name" value="MarR"/>
    <property type="match status" value="1"/>
</dbReference>
<dbReference type="EMBL" id="JAMXQV010000021">
    <property type="protein sequence ID" value="MCR6487869.1"/>
    <property type="molecule type" value="Genomic_DNA"/>
</dbReference>
<reference evidence="2" key="1">
    <citation type="submission" date="2022-06" db="EMBL/GenBank/DDBJ databases">
        <title>Amycolatopsis iheyaensis sp. nov., a new species of the genus Amycolatopsis isolated from soil in Iheya island, Japan.</title>
        <authorList>
            <person name="Ngamcharungchit C."/>
            <person name="Kanto H."/>
            <person name="Take A."/>
            <person name="Intra B."/>
            <person name="Matsumoto A."/>
            <person name="Panbangred W."/>
            <person name="Inahashi Y."/>
        </authorList>
    </citation>
    <scope>NUCLEOTIDE SEQUENCE</scope>
    <source>
        <strain evidence="2">OK19-0408</strain>
    </source>
</reference>
<dbReference type="InterPro" id="IPR039422">
    <property type="entry name" value="MarR/SlyA-like"/>
</dbReference>
<dbReference type="PRINTS" id="PR00598">
    <property type="entry name" value="HTHMARR"/>
</dbReference>